<name>A0A915DPW0_9BILA</name>
<dbReference type="InterPro" id="IPR000222">
    <property type="entry name" value="PP2C_BS"/>
</dbReference>
<dbReference type="AlphaFoldDB" id="A0A915DPW0"/>
<evidence type="ECO:0000256" key="5">
    <source>
        <dbReference type="ARBA" id="ARBA00022723"/>
    </source>
</evidence>
<keyword evidence="12" id="KW-1185">Reference proteome</keyword>
<protein>
    <recommendedName>
        <fullName evidence="4">protein-serine/threonine phosphatase</fullName>
        <ecNumber evidence="4">3.1.3.16</ecNumber>
    </recommendedName>
</protein>
<dbReference type="SMART" id="SM00332">
    <property type="entry name" value="PP2Cc"/>
    <property type="match status" value="1"/>
</dbReference>
<feature type="domain" description="PPM-type phosphatase" evidence="11">
    <location>
        <begin position="23"/>
        <end position="247"/>
    </location>
</feature>
<reference evidence="13" key="1">
    <citation type="submission" date="2022-11" db="UniProtKB">
        <authorList>
            <consortium name="WormBaseParasite"/>
        </authorList>
    </citation>
    <scope>IDENTIFICATION</scope>
</reference>
<evidence type="ECO:0000256" key="1">
    <source>
        <dbReference type="ARBA" id="ARBA00001936"/>
    </source>
</evidence>
<dbReference type="Gene3D" id="3.60.40.10">
    <property type="entry name" value="PPM-type phosphatase domain"/>
    <property type="match status" value="1"/>
</dbReference>
<comment type="cofactor">
    <cofactor evidence="1">
        <name>Mn(2+)</name>
        <dbReference type="ChEBI" id="CHEBI:29035"/>
    </cofactor>
</comment>
<evidence type="ECO:0000256" key="3">
    <source>
        <dbReference type="ARBA" id="ARBA00006702"/>
    </source>
</evidence>
<dbReference type="EC" id="3.1.3.16" evidence="4"/>
<organism evidence="12 13">
    <name type="scientific">Ditylenchus dipsaci</name>
    <dbReference type="NCBI Taxonomy" id="166011"/>
    <lineage>
        <taxon>Eukaryota</taxon>
        <taxon>Metazoa</taxon>
        <taxon>Ecdysozoa</taxon>
        <taxon>Nematoda</taxon>
        <taxon>Chromadorea</taxon>
        <taxon>Rhabditida</taxon>
        <taxon>Tylenchina</taxon>
        <taxon>Tylenchomorpha</taxon>
        <taxon>Sphaerularioidea</taxon>
        <taxon>Anguinidae</taxon>
        <taxon>Anguininae</taxon>
        <taxon>Ditylenchus</taxon>
    </lineage>
</organism>
<feature type="compositionally biased region" description="Polar residues" evidence="10">
    <location>
        <begin position="355"/>
        <end position="370"/>
    </location>
</feature>
<dbReference type="InterPro" id="IPR015655">
    <property type="entry name" value="PP2C"/>
</dbReference>
<evidence type="ECO:0000256" key="2">
    <source>
        <dbReference type="ARBA" id="ARBA00001946"/>
    </source>
</evidence>
<evidence type="ECO:0000256" key="10">
    <source>
        <dbReference type="SAM" id="MobiDB-lite"/>
    </source>
</evidence>
<comment type="similarity">
    <text evidence="3 9">Belongs to the PP2C family.</text>
</comment>
<dbReference type="PROSITE" id="PS01032">
    <property type="entry name" value="PPM_1"/>
    <property type="match status" value="1"/>
</dbReference>
<dbReference type="InterPro" id="IPR001932">
    <property type="entry name" value="PPM-type_phosphatase-like_dom"/>
</dbReference>
<evidence type="ECO:0000256" key="6">
    <source>
        <dbReference type="ARBA" id="ARBA00022801"/>
    </source>
</evidence>
<dbReference type="WBParaSite" id="jg21683">
    <property type="protein sequence ID" value="jg21683"/>
    <property type="gene ID" value="jg21683"/>
</dbReference>
<feature type="region of interest" description="Disordered" evidence="10">
    <location>
        <begin position="312"/>
        <end position="378"/>
    </location>
</feature>
<keyword evidence="7 9" id="KW-0904">Protein phosphatase</keyword>
<keyword evidence="6 9" id="KW-0378">Hydrolase</keyword>
<evidence type="ECO:0000256" key="7">
    <source>
        <dbReference type="ARBA" id="ARBA00022912"/>
    </source>
</evidence>
<dbReference type="PANTHER" id="PTHR13832">
    <property type="entry name" value="PROTEIN PHOSPHATASE 2C"/>
    <property type="match status" value="1"/>
</dbReference>
<dbReference type="CDD" id="cd00143">
    <property type="entry name" value="PP2Cc"/>
    <property type="match status" value="1"/>
</dbReference>
<keyword evidence="5" id="KW-0479">Metal-binding</keyword>
<evidence type="ECO:0000256" key="4">
    <source>
        <dbReference type="ARBA" id="ARBA00013081"/>
    </source>
</evidence>
<dbReference type="GO" id="GO:0004722">
    <property type="term" value="F:protein serine/threonine phosphatase activity"/>
    <property type="evidence" value="ECO:0007669"/>
    <property type="project" value="UniProtKB-EC"/>
</dbReference>
<evidence type="ECO:0000259" key="11">
    <source>
        <dbReference type="PROSITE" id="PS51746"/>
    </source>
</evidence>
<evidence type="ECO:0000256" key="8">
    <source>
        <dbReference type="ARBA" id="ARBA00023211"/>
    </source>
</evidence>
<accession>A0A915DPW0</accession>
<dbReference type="InterPro" id="IPR036457">
    <property type="entry name" value="PPM-type-like_dom_sf"/>
</dbReference>
<comment type="cofactor">
    <cofactor evidence="2">
        <name>Mg(2+)</name>
        <dbReference type="ChEBI" id="CHEBI:18420"/>
    </cofactor>
</comment>
<feature type="compositionally biased region" description="Polar residues" evidence="10">
    <location>
        <begin position="316"/>
        <end position="332"/>
    </location>
</feature>
<evidence type="ECO:0000313" key="12">
    <source>
        <dbReference type="Proteomes" id="UP000887574"/>
    </source>
</evidence>
<keyword evidence="8" id="KW-0464">Manganese</keyword>
<dbReference type="Proteomes" id="UP000887574">
    <property type="component" value="Unplaced"/>
</dbReference>
<evidence type="ECO:0000256" key="9">
    <source>
        <dbReference type="RuleBase" id="RU003465"/>
    </source>
</evidence>
<dbReference type="PANTHER" id="PTHR13832:SF565">
    <property type="entry name" value="AT28366P-RELATED"/>
    <property type="match status" value="1"/>
</dbReference>
<dbReference type="GO" id="GO:0046872">
    <property type="term" value="F:metal ion binding"/>
    <property type="evidence" value="ECO:0007669"/>
    <property type="project" value="UniProtKB-KW"/>
</dbReference>
<proteinExistence type="inferred from homology"/>
<dbReference type="SUPFAM" id="SSF81606">
    <property type="entry name" value="PP2C-like"/>
    <property type="match status" value="1"/>
</dbReference>
<sequence length="378" mass="41615">MGQTLGEPITTKETASCADNRYKVGSSCMQGWRINMEDSHTHLLTLPDDHNAAFFAVYDGHGGARVSQYVSLHLHKRVVNSDLYAKGDYVEAMKQGFLQLDEQMLEDEETKEEMSGTTAITVLIKDSTIYCANVGDSRAVASVTGQALPLSYDHKPCNEEESQRIIAAGGWVEFNRVNGNLALSRALGDFGFKRNEHKSAQEQVVTAYPEVLKFDITPQFEFLVLACDDCEMSGLGCDNMTAIIVCLMQNDTQEKYLERLRVAAANSKDRNETANRGHQQAANKVVEEQMAELGLKPASELVVDVPLIDTDHSDEQFTTPSQSPNGHNSAQEPCSDDEQPPSHFHVPLAEKSTCEDSTAETMQPCPTDTNSDPKKSTS</sequence>
<dbReference type="PROSITE" id="PS51746">
    <property type="entry name" value="PPM_2"/>
    <property type="match status" value="1"/>
</dbReference>
<evidence type="ECO:0000313" key="13">
    <source>
        <dbReference type="WBParaSite" id="jg21683"/>
    </source>
</evidence>
<dbReference type="Pfam" id="PF00481">
    <property type="entry name" value="PP2C"/>
    <property type="match status" value="1"/>
</dbReference>